<proteinExistence type="predicted"/>
<dbReference type="PANTHER" id="PTHR33671">
    <property type="entry name" value="N-METHYLTRANSFERASE, PUTATIVE (DUF688)-RELATED"/>
    <property type="match status" value="1"/>
</dbReference>
<dbReference type="OrthoDB" id="767768at2759"/>
<name>R0HKY9_9BRAS</name>
<dbReference type="KEGG" id="crb:17885455"/>
<dbReference type="AlphaFoldDB" id="R0HKY9"/>
<reference evidence="3" key="1">
    <citation type="journal article" date="2013" name="Nat. Genet.">
        <title>The Capsella rubella genome and the genomic consequences of rapid mating system evolution.</title>
        <authorList>
            <person name="Slotte T."/>
            <person name="Hazzouri K.M."/>
            <person name="Agren J.A."/>
            <person name="Koenig D."/>
            <person name="Maumus F."/>
            <person name="Guo Y.L."/>
            <person name="Steige K."/>
            <person name="Platts A.E."/>
            <person name="Escobar J.S."/>
            <person name="Newman L.K."/>
            <person name="Wang W."/>
            <person name="Mandakova T."/>
            <person name="Vello E."/>
            <person name="Smith L.M."/>
            <person name="Henz S.R."/>
            <person name="Steffen J."/>
            <person name="Takuno S."/>
            <person name="Brandvain Y."/>
            <person name="Coop G."/>
            <person name="Andolfatto P."/>
            <person name="Hu T.T."/>
            <person name="Blanchette M."/>
            <person name="Clark R.M."/>
            <person name="Quesneville H."/>
            <person name="Nordborg M."/>
            <person name="Gaut B.S."/>
            <person name="Lysak M.A."/>
            <person name="Jenkins J."/>
            <person name="Grimwood J."/>
            <person name="Chapman J."/>
            <person name="Prochnik S."/>
            <person name="Shu S."/>
            <person name="Rokhsar D."/>
            <person name="Schmutz J."/>
            <person name="Weigel D."/>
            <person name="Wright S.I."/>
        </authorList>
    </citation>
    <scope>NUCLEOTIDE SEQUENCE [LARGE SCALE GENOMIC DNA]</scope>
    <source>
        <strain evidence="3">cv. Monte Gargano</strain>
    </source>
</reference>
<dbReference type="Proteomes" id="UP000029121">
    <property type="component" value="Unassembled WGS sequence"/>
</dbReference>
<feature type="region of interest" description="Disordered" evidence="1">
    <location>
        <begin position="161"/>
        <end position="190"/>
    </location>
</feature>
<feature type="compositionally biased region" description="Basic and acidic residues" evidence="1">
    <location>
        <begin position="86"/>
        <end position="96"/>
    </location>
</feature>
<feature type="non-terminal residue" evidence="2">
    <location>
        <position position="1"/>
    </location>
</feature>
<gene>
    <name evidence="2" type="ORF">CARUB_v10017782mg</name>
</gene>
<keyword evidence="3" id="KW-1185">Reference proteome</keyword>
<sequence length="283" mass="31939">ISLKLTNHKSQITFFSRKHHFLQMILFLTVEEMMDMNRSRRLNFNAPFLSTKRHVNQEKLPGQLPEASVPFCWETAPGMPKNKSHLKNDSESETPRLRLPPGRLKMHVDGENEDFDEASEGLTPARLLRLKKRDNHEHYRQTNQDSIDVLSLTQAIDMVELPKDSSESDDGSSGGGDSNGYLTMESTERSDDMSPSYIIERFLPDAAALAAVTSAASQRRRKKKKLSYLSGATVKQSCFSPKACGLHVLLPSWSTKHRICGVKNAFSPSSQIHLQPKFIEKDN</sequence>
<dbReference type="PANTHER" id="PTHR33671:SF1">
    <property type="entry name" value="DUF688 FAMILY PROTEIN"/>
    <property type="match status" value="1"/>
</dbReference>
<evidence type="ECO:0000313" key="2">
    <source>
        <dbReference type="EMBL" id="EOA24528.1"/>
    </source>
</evidence>
<dbReference type="InterPro" id="IPR007789">
    <property type="entry name" value="DUF688"/>
</dbReference>
<organism evidence="2 3">
    <name type="scientific">Capsella rubella</name>
    <dbReference type="NCBI Taxonomy" id="81985"/>
    <lineage>
        <taxon>Eukaryota</taxon>
        <taxon>Viridiplantae</taxon>
        <taxon>Streptophyta</taxon>
        <taxon>Embryophyta</taxon>
        <taxon>Tracheophyta</taxon>
        <taxon>Spermatophyta</taxon>
        <taxon>Magnoliopsida</taxon>
        <taxon>eudicotyledons</taxon>
        <taxon>Gunneridae</taxon>
        <taxon>Pentapetalae</taxon>
        <taxon>rosids</taxon>
        <taxon>malvids</taxon>
        <taxon>Brassicales</taxon>
        <taxon>Brassicaceae</taxon>
        <taxon>Camelineae</taxon>
        <taxon>Capsella</taxon>
    </lineage>
</organism>
<dbReference type="EMBL" id="KB870809">
    <property type="protein sequence ID" value="EOA24528.1"/>
    <property type="molecule type" value="Genomic_DNA"/>
</dbReference>
<feature type="region of interest" description="Disordered" evidence="1">
    <location>
        <begin position="80"/>
        <end position="103"/>
    </location>
</feature>
<accession>R0HKY9</accession>
<protein>
    <submittedName>
        <fullName evidence="2">Uncharacterized protein</fullName>
    </submittedName>
</protein>
<evidence type="ECO:0000256" key="1">
    <source>
        <dbReference type="SAM" id="MobiDB-lite"/>
    </source>
</evidence>
<dbReference type="Pfam" id="PF05097">
    <property type="entry name" value="DUF688"/>
    <property type="match status" value="1"/>
</dbReference>
<evidence type="ECO:0000313" key="3">
    <source>
        <dbReference type="Proteomes" id="UP000029121"/>
    </source>
</evidence>
<dbReference type="eggNOG" id="ENOG502RZ67">
    <property type="taxonomic scope" value="Eukaryota"/>
</dbReference>